<feature type="compositionally biased region" description="Basic and acidic residues" evidence="4">
    <location>
        <begin position="49"/>
        <end position="59"/>
    </location>
</feature>
<comment type="caution">
    <text evidence="6">The sequence shown here is derived from an EMBL/GenBank/DDBJ whole genome shotgun (WGS) entry which is preliminary data.</text>
</comment>
<feature type="compositionally biased region" description="Polar residues" evidence="4">
    <location>
        <begin position="219"/>
        <end position="228"/>
    </location>
</feature>
<feature type="region of interest" description="Disordered" evidence="4">
    <location>
        <begin position="651"/>
        <end position="678"/>
    </location>
</feature>
<accession>A0AAV8WT28</accession>
<dbReference type="SUPFAM" id="SSF54928">
    <property type="entry name" value="RNA-binding domain, RBD"/>
    <property type="match status" value="3"/>
</dbReference>
<dbReference type="Gene3D" id="3.30.70.330">
    <property type="match status" value="4"/>
</dbReference>
<evidence type="ECO:0000256" key="1">
    <source>
        <dbReference type="ARBA" id="ARBA00022737"/>
    </source>
</evidence>
<sequence>MGQSAPAVPLPAVVPAVVPAAVPEIKKEIKESKSDKREGRRRSRSKSRERKDRSRERDRKEKRHRDRSRSRSRDRKERRRRDRSRSRGRSRSRDRDRRSSRDHHKRSEERTVPAFQRDPRKPMPEVWVTPTQTKNSVDVIPSPPQAPSLMGAFPVPMFQPKRALNSLSGGIQANIFPANNASNFTNNNGNKNNRDSWPPASNPNNNNNAFQNNRSSDNFLNKRSNMGPDNQDNFQNRFQRNNFQRNDGPRNNNNNRVEDNFSDCCIALEPFYGGYGDIRRFFQGLFISNKGIKFINDGNGHRTGIIYIQFGNRKSKAEALSRNGQNLNGINVSVSHVDDRDFNDAIDRFVPVGGNQEENNSSDGNFKHRTKNVPKNVTKYFNNSVEPEIKDFTCLIVDDLPTYCKEQDILHIFSQHPLVALILTTKPRGGNIAYVKFSSKEVAKNAYEEKNHHVIGGKQVTVKPCKDDEFEEINKQHEVDLTGSNNVDIGTDCLSISRLPAKTSDKDIADFFSDIGVIPIKIHLMSNNLGFTGQAYCEFVNSEEASRAVKKDDTMLGNIHISVCPINREEMMSILGHTLPAPSIPVAPGDSVMVKNKPNTANPATNKQMIVPPMISPNSLISQNALNQPVNDLMPINNNPMNRPFFRNFENGPNRGPPRFGPRGGAGPRPRFGGPPPDQFDESPLPGCVVYMKNVPYRAGTNEILDFFEGYHITNNVSRRYNPNNTPSDEAKVVFFDPEEAYRAVEELHHQKIWDRQIFLRQE</sequence>
<feature type="domain" description="RRM" evidence="5">
    <location>
        <begin position="688"/>
        <end position="763"/>
    </location>
</feature>
<organism evidence="6 7">
    <name type="scientific">Rhamnusium bicolor</name>
    <dbReference type="NCBI Taxonomy" id="1586634"/>
    <lineage>
        <taxon>Eukaryota</taxon>
        <taxon>Metazoa</taxon>
        <taxon>Ecdysozoa</taxon>
        <taxon>Arthropoda</taxon>
        <taxon>Hexapoda</taxon>
        <taxon>Insecta</taxon>
        <taxon>Pterygota</taxon>
        <taxon>Neoptera</taxon>
        <taxon>Endopterygota</taxon>
        <taxon>Coleoptera</taxon>
        <taxon>Polyphaga</taxon>
        <taxon>Cucujiformia</taxon>
        <taxon>Chrysomeloidea</taxon>
        <taxon>Cerambycidae</taxon>
        <taxon>Lepturinae</taxon>
        <taxon>Rhagiini</taxon>
        <taxon>Rhamnusium</taxon>
    </lineage>
</organism>
<feature type="region of interest" description="Disordered" evidence="4">
    <location>
        <begin position="1"/>
        <end position="140"/>
    </location>
</feature>
<dbReference type="PANTHER" id="PTHR13976">
    <property type="entry name" value="HETEROGENEOUS NUCLEAR RIBONUCLEOPROTEIN-RELATED"/>
    <property type="match status" value="1"/>
</dbReference>
<keyword evidence="2 3" id="KW-0694">RNA-binding</keyword>
<feature type="compositionally biased region" description="Low complexity" evidence="4">
    <location>
        <begin position="182"/>
        <end position="191"/>
    </location>
</feature>
<reference evidence="6" key="1">
    <citation type="journal article" date="2023" name="Insect Mol. Biol.">
        <title>Genome sequencing provides insights into the evolution of gene families encoding plant cell wall-degrading enzymes in longhorned beetles.</title>
        <authorList>
            <person name="Shin N.R."/>
            <person name="Okamura Y."/>
            <person name="Kirsch R."/>
            <person name="Pauchet Y."/>
        </authorList>
    </citation>
    <scope>NUCLEOTIDE SEQUENCE</scope>
    <source>
        <strain evidence="6">RBIC_L_NR</strain>
    </source>
</reference>
<feature type="domain" description="RRM" evidence="5">
    <location>
        <begin position="393"/>
        <end position="467"/>
    </location>
</feature>
<keyword evidence="7" id="KW-1185">Reference proteome</keyword>
<feature type="compositionally biased region" description="Basic and acidic residues" evidence="4">
    <location>
        <begin position="24"/>
        <end position="38"/>
    </location>
</feature>
<dbReference type="InterPro" id="IPR035979">
    <property type="entry name" value="RBD_domain_sf"/>
</dbReference>
<evidence type="ECO:0000313" key="7">
    <source>
        <dbReference type="Proteomes" id="UP001162156"/>
    </source>
</evidence>
<dbReference type="AlphaFoldDB" id="A0AAV8WT28"/>
<name>A0AAV8WT28_9CUCU</name>
<keyword evidence="1" id="KW-0677">Repeat</keyword>
<dbReference type="CDD" id="cd00590">
    <property type="entry name" value="RRM_SF"/>
    <property type="match status" value="1"/>
</dbReference>
<feature type="compositionally biased region" description="Low complexity" evidence="4">
    <location>
        <begin position="202"/>
        <end position="218"/>
    </location>
</feature>
<evidence type="ECO:0000256" key="4">
    <source>
        <dbReference type="SAM" id="MobiDB-lite"/>
    </source>
</evidence>
<dbReference type="PROSITE" id="PS50102">
    <property type="entry name" value="RRM"/>
    <property type="match status" value="2"/>
</dbReference>
<dbReference type="SMART" id="SM00360">
    <property type="entry name" value="RRM"/>
    <property type="match status" value="3"/>
</dbReference>
<dbReference type="InterPro" id="IPR000504">
    <property type="entry name" value="RRM_dom"/>
</dbReference>
<dbReference type="Proteomes" id="UP001162156">
    <property type="component" value="Unassembled WGS sequence"/>
</dbReference>
<dbReference type="Pfam" id="PF00076">
    <property type="entry name" value="RRM_1"/>
    <property type="match status" value="3"/>
</dbReference>
<dbReference type="InterPro" id="IPR050666">
    <property type="entry name" value="ESRP"/>
</dbReference>
<feature type="compositionally biased region" description="Basic and acidic residues" evidence="4">
    <location>
        <begin position="91"/>
        <end position="123"/>
    </location>
</feature>
<proteinExistence type="predicted"/>
<feature type="region of interest" description="Disordered" evidence="4">
    <location>
        <begin position="182"/>
        <end position="235"/>
    </location>
</feature>
<feature type="compositionally biased region" description="Basic residues" evidence="4">
    <location>
        <begin position="39"/>
        <end position="48"/>
    </location>
</feature>
<dbReference type="EMBL" id="JANEYF010004843">
    <property type="protein sequence ID" value="KAJ8929904.1"/>
    <property type="molecule type" value="Genomic_DNA"/>
</dbReference>
<evidence type="ECO:0000256" key="3">
    <source>
        <dbReference type="PROSITE-ProRule" id="PRU00176"/>
    </source>
</evidence>
<dbReference type="InterPro" id="IPR012677">
    <property type="entry name" value="Nucleotide-bd_a/b_plait_sf"/>
</dbReference>
<feature type="compositionally biased region" description="Low complexity" evidence="4">
    <location>
        <begin position="1"/>
        <end position="23"/>
    </location>
</feature>
<feature type="compositionally biased region" description="Basic residues" evidence="4">
    <location>
        <begin position="76"/>
        <end position="90"/>
    </location>
</feature>
<dbReference type="CDD" id="cd12254">
    <property type="entry name" value="RRM_hnRNPH_ESRPs_RBM12_like"/>
    <property type="match status" value="2"/>
</dbReference>
<evidence type="ECO:0000259" key="5">
    <source>
        <dbReference type="PROSITE" id="PS50102"/>
    </source>
</evidence>
<dbReference type="GO" id="GO:0003723">
    <property type="term" value="F:RNA binding"/>
    <property type="evidence" value="ECO:0007669"/>
    <property type="project" value="UniProtKB-UniRule"/>
</dbReference>
<protein>
    <recommendedName>
        <fullName evidence="5">RRM domain-containing protein</fullName>
    </recommendedName>
</protein>
<evidence type="ECO:0000313" key="6">
    <source>
        <dbReference type="EMBL" id="KAJ8929904.1"/>
    </source>
</evidence>
<gene>
    <name evidence="6" type="ORF">NQ314_017369</name>
</gene>
<evidence type="ECO:0000256" key="2">
    <source>
        <dbReference type="ARBA" id="ARBA00022884"/>
    </source>
</evidence>